<evidence type="ECO:0000313" key="7">
    <source>
        <dbReference type="Proteomes" id="UP000199700"/>
    </source>
</evidence>
<name>A0A1H1L5Q8_BRESA</name>
<dbReference type="SUPFAM" id="SSF46689">
    <property type="entry name" value="Homeodomain-like"/>
    <property type="match status" value="1"/>
</dbReference>
<dbReference type="GO" id="GO:0000976">
    <property type="term" value="F:transcription cis-regulatory region binding"/>
    <property type="evidence" value="ECO:0007669"/>
    <property type="project" value="TreeGrafter"/>
</dbReference>
<dbReference type="STRING" id="629680.SAMN04489751_0108"/>
<feature type="domain" description="HTH tetR-type" evidence="5">
    <location>
        <begin position="11"/>
        <end position="71"/>
    </location>
</feature>
<dbReference type="EMBL" id="LT629739">
    <property type="protein sequence ID" value="SDR69632.1"/>
    <property type="molecule type" value="Genomic_DNA"/>
</dbReference>
<dbReference type="InterPro" id="IPR023772">
    <property type="entry name" value="DNA-bd_HTH_TetR-type_CS"/>
</dbReference>
<dbReference type="InterPro" id="IPR050109">
    <property type="entry name" value="HTH-type_TetR-like_transc_reg"/>
</dbReference>
<dbReference type="InterPro" id="IPR054129">
    <property type="entry name" value="DesT_TetR_C"/>
</dbReference>
<dbReference type="InterPro" id="IPR009057">
    <property type="entry name" value="Homeodomain-like_sf"/>
</dbReference>
<evidence type="ECO:0000256" key="2">
    <source>
        <dbReference type="ARBA" id="ARBA00023125"/>
    </source>
</evidence>
<dbReference type="Gene3D" id="1.10.357.10">
    <property type="entry name" value="Tetracycline Repressor, domain 2"/>
    <property type="match status" value="1"/>
</dbReference>
<evidence type="ECO:0000256" key="4">
    <source>
        <dbReference type="PROSITE-ProRule" id="PRU00335"/>
    </source>
</evidence>
<dbReference type="AlphaFoldDB" id="A0A1H1L5Q8"/>
<keyword evidence="2 4" id="KW-0238">DNA-binding</keyword>
<evidence type="ECO:0000259" key="5">
    <source>
        <dbReference type="PROSITE" id="PS50977"/>
    </source>
</evidence>
<keyword evidence="1" id="KW-0805">Transcription regulation</keyword>
<accession>A0A1H1L5Q8</accession>
<keyword evidence="7" id="KW-1185">Reference proteome</keyword>
<protein>
    <submittedName>
        <fullName evidence="6">DNA-binding transcriptional regulator, AcrR family</fullName>
    </submittedName>
</protein>
<dbReference type="PROSITE" id="PS50977">
    <property type="entry name" value="HTH_TETR_2"/>
    <property type="match status" value="1"/>
</dbReference>
<dbReference type="GO" id="GO:0003700">
    <property type="term" value="F:DNA-binding transcription factor activity"/>
    <property type="evidence" value="ECO:0007669"/>
    <property type="project" value="TreeGrafter"/>
</dbReference>
<dbReference type="PRINTS" id="PR00455">
    <property type="entry name" value="HTHTETR"/>
</dbReference>
<feature type="DNA-binding region" description="H-T-H motif" evidence="4">
    <location>
        <begin position="34"/>
        <end position="53"/>
    </location>
</feature>
<gene>
    <name evidence="6" type="ORF">SAMN04489751_0108</name>
</gene>
<keyword evidence="3" id="KW-0804">Transcription</keyword>
<reference evidence="6" key="1">
    <citation type="submission" date="2016-10" db="EMBL/GenBank/DDBJ databases">
        <authorList>
            <person name="Varghese N."/>
            <person name="Submissions S."/>
        </authorList>
    </citation>
    <scope>NUCLEOTIDE SEQUENCE [LARGE SCALE GENOMIC DNA]</scope>
    <source>
        <strain evidence="6">DSM 22082</strain>
    </source>
</reference>
<dbReference type="InterPro" id="IPR001647">
    <property type="entry name" value="HTH_TetR"/>
</dbReference>
<dbReference type="Proteomes" id="UP000199700">
    <property type="component" value="Chromosome"/>
</dbReference>
<evidence type="ECO:0000256" key="3">
    <source>
        <dbReference type="ARBA" id="ARBA00023163"/>
    </source>
</evidence>
<dbReference type="PANTHER" id="PTHR30055:SF160">
    <property type="entry name" value="TRANSCRIPTIONAL REGULATORY PROTEIN (PROBABLY ASNC-FAMILY)-RELATED"/>
    <property type="match status" value="1"/>
</dbReference>
<proteinExistence type="predicted"/>
<dbReference type="Pfam" id="PF00440">
    <property type="entry name" value="TetR_N"/>
    <property type="match status" value="1"/>
</dbReference>
<dbReference type="PANTHER" id="PTHR30055">
    <property type="entry name" value="HTH-TYPE TRANSCRIPTIONAL REGULATOR RUTR"/>
    <property type="match status" value="1"/>
</dbReference>
<dbReference type="InterPro" id="IPR036271">
    <property type="entry name" value="Tet_transcr_reg_TetR-rel_C_sf"/>
</dbReference>
<dbReference type="GO" id="GO:0045892">
    <property type="term" value="P:negative regulation of DNA-templated transcription"/>
    <property type="evidence" value="ECO:0007669"/>
    <property type="project" value="UniProtKB-ARBA"/>
</dbReference>
<organism evidence="6 7">
    <name type="scientific">Brevibacterium sandarakinum</name>
    <dbReference type="NCBI Taxonomy" id="629680"/>
    <lineage>
        <taxon>Bacteria</taxon>
        <taxon>Bacillati</taxon>
        <taxon>Actinomycetota</taxon>
        <taxon>Actinomycetes</taxon>
        <taxon>Micrococcales</taxon>
        <taxon>Brevibacteriaceae</taxon>
        <taxon>Brevibacterium</taxon>
    </lineage>
</organism>
<dbReference type="PROSITE" id="PS01081">
    <property type="entry name" value="HTH_TETR_1"/>
    <property type="match status" value="1"/>
</dbReference>
<evidence type="ECO:0000313" key="6">
    <source>
        <dbReference type="EMBL" id="SDR69632.1"/>
    </source>
</evidence>
<sequence>MSSLQQRLPREQRRDQLVGVARSVFATRGYRTTSMDTIAEAAGVSKPVLYQHFASKQDLYLALIDDSAAHLDTTLDAAIGSTTDPHEKVRATYRSYFEFVVSHREEFVILFNSDVYEPEAQDRIRSLRERSASRVMTALKSYTDLDDIQARLLCRTLIGTAEVVIKQLETTPQIDVDTAVTLLTQMSWGGLQSFTTK</sequence>
<dbReference type="RefSeq" id="WP_231938950.1">
    <property type="nucleotide sequence ID" value="NZ_LT629739.1"/>
</dbReference>
<dbReference type="Pfam" id="PF21943">
    <property type="entry name" value="TetR_C_46"/>
    <property type="match status" value="1"/>
</dbReference>
<evidence type="ECO:0000256" key="1">
    <source>
        <dbReference type="ARBA" id="ARBA00023015"/>
    </source>
</evidence>
<dbReference type="FunFam" id="1.10.10.60:FF:000141">
    <property type="entry name" value="TetR family transcriptional regulator"/>
    <property type="match status" value="1"/>
</dbReference>
<dbReference type="SUPFAM" id="SSF48498">
    <property type="entry name" value="Tetracyclin repressor-like, C-terminal domain"/>
    <property type="match status" value="1"/>
</dbReference>